<dbReference type="Proteomes" id="UP001164746">
    <property type="component" value="Chromosome 15"/>
</dbReference>
<keyword evidence="8" id="KW-1185">Reference proteome</keyword>
<dbReference type="InterPro" id="IPR050350">
    <property type="entry name" value="Compl-Cell_Adhes-Reg"/>
</dbReference>
<dbReference type="EMBL" id="CP111026">
    <property type="protein sequence ID" value="WAR28514.1"/>
    <property type="molecule type" value="Genomic_DNA"/>
</dbReference>
<evidence type="ECO:0000313" key="8">
    <source>
        <dbReference type="Proteomes" id="UP001164746"/>
    </source>
</evidence>
<proteinExistence type="predicted"/>
<feature type="non-terminal residue" evidence="7">
    <location>
        <position position="1"/>
    </location>
</feature>
<comment type="caution">
    <text evidence="5">Lacks conserved residue(s) required for the propagation of feature annotation.</text>
</comment>
<keyword evidence="1 5" id="KW-0768">Sushi</keyword>
<sequence>MLLTLKCVRLQNQNCVRSPLILHGVKARGRGFNPILFCRDSACRAKERGFDPIIYCRDSACSARERGFDPILFCRDSACRARERGFDPILNCRDSACRAKERGFDPILNCRDSACRARERGFDPILNCRDSACRAKERGFDPILYRRDSACRAKERGFDPILYCRDSACRARERGFDPILYCRVSACRPRGRPFPPMIPSGNANINGTLFTAGSTVPYQCDDGYMRFGNSMIACQSDGTWTNPPECRRLCAMLPSYPNAEPQSPNPPYLSGSTVIYQCLTNFTRAPGMDGFITCMPGGWWMGTPTCLPNCPIPPMIPNGMPVTMDDEFSVGSVVQFTCDANYAITGSDTVTCQKNGAWTKLPECRRLCPEDQLPMPADATPLYGSPPYVVGSLVVYACNDVTQAVAPNNFAMCMQDGSWMSDISCTPGCSEVPTIAFGTINSIPSELVYGCSVTYTCYVGYALVGPNVTSCLIDGTWSATPTCKQVCPVELPVFEHAFPVSSNPKPPYFKNEIIRYECEECYTLAPGCKNSIRCEDGCWKGEIQCVKECVNALPNIPNATPLEGYSPPYLASDTVVYRCNDGYVMNSCGPNYVTCQADGEWSDEPVCIP</sequence>
<evidence type="ECO:0000256" key="2">
    <source>
        <dbReference type="ARBA" id="ARBA00022737"/>
    </source>
</evidence>
<dbReference type="Pfam" id="PF00084">
    <property type="entry name" value="Sushi"/>
    <property type="match status" value="5"/>
</dbReference>
<dbReference type="SMART" id="SM00032">
    <property type="entry name" value="CCP"/>
    <property type="match status" value="7"/>
</dbReference>
<keyword evidence="4" id="KW-0325">Glycoprotein</keyword>
<dbReference type="SUPFAM" id="SSF57535">
    <property type="entry name" value="Complement control module/SCR domain"/>
    <property type="match status" value="7"/>
</dbReference>
<name>A0ABY7G4R8_MYAAR</name>
<feature type="domain" description="Sushi" evidence="6">
    <location>
        <begin position="185"/>
        <end position="248"/>
    </location>
</feature>
<keyword evidence="3" id="KW-1015">Disulfide bond</keyword>
<feature type="domain" description="Sushi" evidence="6">
    <location>
        <begin position="427"/>
        <end position="485"/>
    </location>
</feature>
<keyword evidence="2" id="KW-0677">Repeat</keyword>
<dbReference type="PROSITE" id="PS50923">
    <property type="entry name" value="SUSHI"/>
    <property type="match status" value="4"/>
</dbReference>
<evidence type="ECO:0000259" key="6">
    <source>
        <dbReference type="PROSITE" id="PS50923"/>
    </source>
</evidence>
<evidence type="ECO:0000256" key="5">
    <source>
        <dbReference type="PROSITE-ProRule" id="PRU00302"/>
    </source>
</evidence>
<dbReference type="InterPro" id="IPR000436">
    <property type="entry name" value="Sushi_SCR_CCP_dom"/>
</dbReference>
<evidence type="ECO:0000256" key="4">
    <source>
        <dbReference type="ARBA" id="ARBA00023180"/>
    </source>
</evidence>
<evidence type="ECO:0000313" key="7">
    <source>
        <dbReference type="EMBL" id="WAR28514.1"/>
    </source>
</evidence>
<evidence type="ECO:0000256" key="3">
    <source>
        <dbReference type="ARBA" id="ARBA00023157"/>
    </source>
</evidence>
<dbReference type="CDD" id="cd00033">
    <property type="entry name" value="CCP"/>
    <property type="match status" value="4"/>
</dbReference>
<organism evidence="7 8">
    <name type="scientific">Mya arenaria</name>
    <name type="common">Soft-shell clam</name>
    <dbReference type="NCBI Taxonomy" id="6604"/>
    <lineage>
        <taxon>Eukaryota</taxon>
        <taxon>Metazoa</taxon>
        <taxon>Spiralia</taxon>
        <taxon>Lophotrochozoa</taxon>
        <taxon>Mollusca</taxon>
        <taxon>Bivalvia</taxon>
        <taxon>Autobranchia</taxon>
        <taxon>Heteroconchia</taxon>
        <taxon>Euheterodonta</taxon>
        <taxon>Imparidentia</taxon>
        <taxon>Neoheterodontei</taxon>
        <taxon>Myida</taxon>
        <taxon>Myoidea</taxon>
        <taxon>Myidae</taxon>
        <taxon>Mya</taxon>
    </lineage>
</organism>
<reference evidence="7" key="1">
    <citation type="submission" date="2022-11" db="EMBL/GenBank/DDBJ databases">
        <title>Centuries of genome instability and evolution in soft-shell clam transmissible cancer (bioRxiv).</title>
        <authorList>
            <person name="Hart S.F.M."/>
            <person name="Yonemitsu M.A."/>
            <person name="Giersch R.M."/>
            <person name="Beal B.F."/>
            <person name="Arriagada G."/>
            <person name="Davis B.W."/>
            <person name="Ostrander E.A."/>
            <person name="Goff S.P."/>
            <person name="Metzger M.J."/>
        </authorList>
    </citation>
    <scope>NUCLEOTIDE SEQUENCE</scope>
    <source>
        <strain evidence="7">MELC-2E11</strain>
        <tissue evidence="7">Siphon/mantle</tissue>
    </source>
</reference>
<gene>
    <name evidence="7" type="ORF">MAR_014218</name>
</gene>
<feature type="domain" description="Sushi" evidence="6">
    <location>
        <begin position="547"/>
        <end position="609"/>
    </location>
</feature>
<feature type="domain" description="Sushi" evidence="6">
    <location>
        <begin position="308"/>
        <end position="366"/>
    </location>
</feature>
<dbReference type="PANTHER" id="PTHR19325">
    <property type="entry name" value="COMPLEMENT COMPONENT-RELATED SUSHI DOMAIN-CONTAINING"/>
    <property type="match status" value="1"/>
</dbReference>
<dbReference type="Gene3D" id="2.10.70.10">
    <property type="entry name" value="Complement Module, domain 1"/>
    <property type="match status" value="6"/>
</dbReference>
<accession>A0ABY7G4R8</accession>
<protein>
    <submittedName>
        <fullName evidence="7">SVEP1-like protein</fullName>
    </submittedName>
</protein>
<evidence type="ECO:0000256" key="1">
    <source>
        <dbReference type="ARBA" id="ARBA00022659"/>
    </source>
</evidence>
<dbReference type="PANTHER" id="PTHR19325:SF560">
    <property type="entry name" value="SUSHI, VON WILLEBRAND FACTOR TYPE A, EGF AND PENTRAXIN DOMAIN-CONTAINING PROTEIN 1"/>
    <property type="match status" value="1"/>
</dbReference>
<dbReference type="InterPro" id="IPR035976">
    <property type="entry name" value="Sushi/SCR/CCP_sf"/>
</dbReference>